<organism evidence="1 2">
    <name type="scientific">Daphnia magna</name>
    <dbReference type="NCBI Taxonomy" id="35525"/>
    <lineage>
        <taxon>Eukaryota</taxon>
        <taxon>Metazoa</taxon>
        <taxon>Ecdysozoa</taxon>
        <taxon>Arthropoda</taxon>
        <taxon>Crustacea</taxon>
        <taxon>Branchiopoda</taxon>
        <taxon>Diplostraca</taxon>
        <taxon>Cladocera</taxon>
        <taxon>Anomopoda</taxon>
        <taxon>Daphniidae</taxon>
        <taxon>Daphnia</taxon>
    </lineage>
</organism>
<name>A0ABR0AA77_9CRUS</name>
<proteinExistence type="predicted"/>
<gene>
    <name evidence="1" type="ORF">OUZ56_007461</name>
</gene>
<accession>A0ABR0AA77</accession>
<keyword evidence="2" id="KW-1185">Reference proteome</keyword>
<dbReference type="Proteomes" id="UP001234178">
    <property type="component" value="Unassembled WGS sequence"/>
</dbReference>
<comment type="caution">
    <text evidence="1">The sequence shown here is derived from an EMBL/GenBank/DDBJ whole genome shotgun (WGS) entry which is preliminary data.</text>
</comment>
<evidence type="ECO:0000313" key="1">
    <source>
        <dbReference type="EMBL" id="KAK4021974.1"/>
    </source>
</evidence>
<sequence>MMEQSSVEPSYNQLRIHLLMMGSTPWQRFRIRATDTRETNWKWEHVVTTATPPHALDALYELPLSAL</sequence>
<evidence type="ECO:0000313" key="2">
    <source>
        <dbReference type="Proteomes" id="UP001234178"/>
    </source>
</evidence>
<protein>
    <submittedName>
        <fullName evidence="1">Uncharacterized protein</fullName>
    </submittedName>
</protein>
<dbReference type="EMBL" id="JAOYFB010000037">
    <property type="protein sequence ID" value="KAK4021974.1"/>
    <property type="molecule type" value="Genomic_DNA"/>
</dbReference>
<reference evidence="1 2" key="1">
    <citation type="journal article" date="2023" name="Nucleic Acids Res.">
        <title>The hologenome of Daphnia magna reveals possible DNA methylation and microbiome-mediated evolution of the host genome.</title>
        <authorList>
            <person name="Chaturvedi A."/>
            <person name="Li X."/>
            <person name="Dhandapani V."/>
            <person name="Marshall H."/>
            <person name="Kissane S."/>
            <person name="Cuenca-Cambronero M."/>
            <person name="Asole G."/>
            <person name="Calvet F."/>
            <person name="Ruiz-Romero M."/>
            <person name="Marangio P."/>
            <person name="Guigo R."/>
            <person name="Rago D."/>
            <person name="Mirbahai L."/>
            <person name="Eastwood N."/>
            <person name="Colbourne J.K."/>
            <person name="Zhou J."/>
            <person name="Mallon E."/>
            <person name="Orsini L."/>
        </authorList>
    </citation>
    <scope>NUCLEOTIDE SEQUENCE [LARGE SCALE GENOMIC DNA]</scope>
    <source>
        <strain evidence="1">LRV0_1</strain>
    </source>
</reference>